<dbReference type="OrthoDB" id="10607440at2759"/>
<feature type="compositionally biased region" description="Low complexity" evidence="1">
    <location>
        <begin position="78"/>
        <end position="99"/>
    </location>
</feature>
<sequence>MGGTSPAAAPVASVTVVFAEGTSTPPSLSVEESVRMLAGLTAPRRLLLIRIRIATGICTANELRTVGPAGERARSKRPAPTSLSTPPPSISTSPPKTASWFAYHGRSKTHSASSASSTTRPGISQRVLDKRPVTHEEEGETDGLLPMMRITELFPGEGFLGGSSTGDTRSSAIGLQLAL</sequence>
<evidence type="ECO:0000313" key="3">
    <source>
        <dbReference type="Proteomes" id="UP000521943"/>
    </source>
</evidence>
<evidence type="ECO:0000256" key="1">
    <source>
        <dbReference type="SAM" id="MobiDB-lite"/>
    </source>
</evidence>
<reference evidence="2 3" key="1">
    <citation type="submission" date="2020-07" db="EMBL/GenBank/DDBJ databases">
        <title>Comparative genomics of pyrophilous fungi reveals a link between fire events and developmental genes.</title>
        <authorList>
            <consortium name="DOE Joint Genome Institute"/>
            <person name="Steindorff A.S."/>
            <person name="Carver A."/>
            <person name="Calhoun S."/>
            <person name="Stillman K."/>
            <person name="Liu H."/>
            <person name="Lipzen A."/>
            <person name="Pangilinan J."/>
            <person name="Labutti K."/>
            <person name="Bruns T.D."/>
            <person name="Grigoriev I.V."/>
        </authorList>
    </citation>
    <scope>NUCLEOTIDE SEQUENCE [LARGE SCALE GENOMIC DNA]</scope>
    <source>
        <strain evidence="2 3">CBS 144469</strain>
    </source>
</reference>
<keyword evidence="3" id="KW-1185">Reference proteome</keyword>
<comment type="caution">
    <text evidence="2">The sequence shown here is derived from an EMBL/GenBank/DDBJ whole genome shotgun (WGS) entry which is preliminary data.</text>
</comment>
<protein>
    <submittedName>
        <fullName evidence="2">Uncharacterized protein</fullName>
    </submittedName>
</protein>
<organism evidence="2 3">
    <name type="scientific">Ephemerocybe angulata</name>
    <dbReference type="NCBI Taxonomy" id="980116"/>
    <lineage>
        <taxon>Eukaryota</taxon>
        <taxon>Fungi</taxon>
        <taxon>Dikarya</taxon>
        <taxon>Basidiomycota</taxon>
        <taxon>Agaricomycotina</taxon>
        <taxon>Agaricomycetes</taxon>
        <taxon>Agaricomycetidae</taxon>
        <taxon>Agaricales</taxon>
        <taxon>Agaricineae</taxon>
        <taxon>Psathyrellaceae</taxon>
        <taxon>Ephemerocybe</taxon>
    </lineage>
</organism>
<feature type="region of interest" description="Disordered" evidence="1">
    <location>
        <begin position="68"/>
        <end position="143"/>
    </location>
</feature>
<proteinExistence type="predicted"/>
<evidence type="ECO:0000313" key="2">
    <source>
        <dbReference type="EMBL" id="KAF6756109.1"/>
    </source>
</evidence>
<accession>A0A8H6M7R4</accession>
<gene>
    <name evidence="2" type="ORF">DFP72DRAFT_293570</name>
</gene>
<name>A0A8H6M7R4_9AGAR</name>
<dbReference type="Proteomes" id="UP000521943">
    <property type="component" value="Unassembled WGS sequence"/>
</dbReference>
<dbReference type="AlphaFoldDB" id="A0A8H6M7R4"/>
<dbReference type="EMBL" id="JACGCI010000027">
    <property type="protein sequence ID" value="KAF6756109.1"/>
    <property type="molecule type" value="Genomic_DNA"/>
</dbReference>
<feature type="compositionally biased region" description="Basic and acidic residues" evidence="1">
    <location>
        <begin position="127"/>
        <end position="136"/>
    </location>
</feature>